<sequence length="131" mass="15210">MDTMYGPIYDEYTSTWYLGKTPIIFSKEKNEIIIQNVTFPGSQCLYELIFNKTPVLYKRDDYDNYGKILDITKVHHMNSDGTKLLEGSSGFKYKHVILPLVQEKFPQSGSGVMMTYAKHQFDIFIGMKQMN</sequence>
<reference evidence="2 3" key="1">
    <citation type="journal article" date="2021" name="BMC Biol.">
        <title>Horizontally acquired antibacterial genes associated with adaptive radiation of ladybird beetles.</title>
        <authorList>
            <person name="Li H.S."/>
            <person name="Tang X.F."/>
            <person name="Huang Y.H."/>
            <person name="Xu Z.Y."/>
            <person name="Chen M.L."/>
            <person name="Du X.Y."/>
            <person name="Qiu B.Y."/>
            <person name="Chen P.T."/>
            <person name="Zhang W."/>
            <person name="Slipinski A."/>
            <person name="Escalona H.E."/>
            <person name="Waterhouse R.M."/>
            <person name="Zwick A."/>
            <person name="Pang H."/>
        </authorList>
    </citation>
    <scope>NUCLEOTIDE SEQUENCE [LARGE SCALE GENOMIC DNA]</scope>
    <source>
        <strain evidence="2">SYSU2018</strain>
    </source>
</reference>
<name>A0ABD2NSS9_9CUCU</name>
<protein>
    <recommendedName>
        <fullName evidence="1">DUF8207 domain-containing protein</fullName>
    </recommendedName>
</protein>
<evidence type="ECO:0000313" key="3">
    <source>
        <dbReference type="Proteomes" id="UP001516400"/>
    </source>
</evidence>
<dbReference type="Pfam" id="PF26634">
    <property type="entry name" value="DUF8207"/>
    <property type="match status" value="1"/>
</dbReference>
<dbReference type="AlphaFoldDB" id="A0ABD2NSS9"/>
<accession>A0ABD2NSS9</accession>
<dbReference type="EMBL" id="JABFTP020000144">
    <property type="protein sequence ID" value="KAL3281633.1"/>
    <property type="molecule type" value="Genomic_DNA"/>
</dbReference>
<dbReference type="Proteomes" id="UP001516400">
    <property type="component" value="Unassembled WGS sequence"/>
</dbReference>
<comment type="caution">
    <text evidence="2">The sequence shown here is derived from an EMBL/GenBank/DDBJ whole genome shotgun (WGS) entry which is preliminary data.</text>
</comment>
<feature type="domain" description="DUF8207" evidence="1">
    <location>
        <begin position="1"/>
        <end position="100"/>
    </location>
</feature>
<proteinExistence type="predicted"/>
<evidence type="ECO:0000313" key="2">
    <source>
        <dbReference type="EMBL" id="KAL3281633.1"/>
    </source>
</evidence>
<organism evidence="2 3">
    <name type="scientific">Cryptolaemus montrouzieri</name>
    <dbReference type="NCBI Taxonomy" id="559131"/>
    <lineage>
        <taxon>Eukaryota</taxon>
        <taxon>Metazoa</taxon>
        <taxon>Ecdysozoa</taxon>
        <taxon>Arthropoda</taxon>
        <taxon>Hexapoda</taxon>
        <taxon>Insecta</taxon>
        <taxon>Pterygota</taxon>
        <taxon>Neoptera</taxon>
        <taxon>Endopterygota</taxon>
        <taxon>Coleoptera</taxon>
        <taxon>Polyphaga</taxon>
        <taxon>Cucujiformia</taxon>
        <taxon>Coccinelloidea</taxon>
        <taxon>Coccinellidae</taxon>
        <taxon>Scymninae</taxon>
        <taxon>Scymnini</taxon>
        <taxon>Cryptolaemus</taxon>
    </lineage>
</organism>
<keyword evidence="3" id="KW-1185">Reference proteome</keyword>
<dbReference type="InterPro" id="IPR058520">
    <property type="entry name" value="DUF8207"/>
</dbReference>
<dbReference type="PANTHER" id="PTHR35374">
    <property type="entry name" value="CYCLIN-DEPENDENT KINASE 11A-LIKE"/>
    <property type="match status" value="1"/>
</dbReference>
<evidence type="ECO:0000259" key="1">
    <source>
        <dbReference type="Pfam" id="PF26634"/>
    </source>
</evidence>
<gene>
    <name evidence="2" type="ORF">HHI36_004839</name>
</gene>
<dbReference type="PANTHER" id="PTHR35374:SF1">
    <property type="entry name" value="PROTEIN KINASE DOMAIN-CONTAINING PROTEIN"/>
    <property type="match status" value="1"/>
</dbReference>